<evidence type="ECO:0000313" key="3">
    <source>
        <dbReference type="Proteomes" id="UP000254640"/>
    </source>
</evidence>
<dbReference type="AlphaFoldDB" id="A0A379AH14"/>
<accession>A0A379AH14</accession>
<dbReference type="Proteomes" id="UP000254640">
    <property type="component" value="Unassembled WGS sequence"/>
</dbReference>
<keyword evidence="3" id="KW-1185">Reference proteome</keyword>
<evidence type="ECO:0000313" key="2">
    <source>
        <dbReference type="EMBL" id="SUB17223.1"/>
    </source>
</evidence>
<name>A0A379AH14_ENTAG</name>
<protein>
    <submittedName>
        <fullName evidence="2">Uncharacterized protein conserved in bacteria</fullName>
    </submittedName>
</protein>
<organism evidence="2 3">
    <name type="scientific">Enterobacter agglomerans</name>
    <name type="common">Erwinia herbicola</name>
    <name type="synonym">Pantoea agglomerans</name>
    <dbReference type="NCBI Taxonomy" id="549"/>
    <lineage>
        <taxon>Bacteria</taxon>
        <taxon>Pseudomonadati</taxon>
        <taxon>Pseudomonadota</taxon>
        <taxon>Gammaproteobacteria</taxon>
        <taxon>Enterobacterales</taxon>
        <taxon>Erwiniaceae</taxon>
        <taxon>Pantoea</taxon>
        <taxon>Pantoea agglomerans group</taxon>
    </lineage>
</organism>
<dbReference type="InterPro" id="IPR010272">
    <property type="entry name" value="T6SS_TssF"/>
</dbReference>
<feature type="region of interest" description="Disordered" evidence="1">
    <location>
        <begin position="54"/>
        <end position="81"/>
    </location>
</feature>
<dbReference type="Pfam" id="PF05947">
    <property type="entry name" value="T6SS_TssF"/>
    <property type="match status" value="1"/>
</dbReference>
<proteinExistence type="predicted"/>
<reference evidence="2 3" key="1">
    <citation type="submission" date="2018-06" db="EMBL/GenBank/DDBJ databases">
        <authorList>
            <consortium name="Pathogen Informatics"/>
            <person name="Doyle S."/>
        </authorList>
    </citation>
    <scope>NUCLEOTIDE SEQUENCE [LARGE SCALE GENOMIC DNA]</scope>
    <source>
        <strain evidence="2 3">NCTC9381</strain>
    </source>
</reference>
<dbReference type="EMBL" id="UGSO01000001">
    <property type="protein sequence ID" value="SUB17223.1"/>
    <property type="molecule type" value="Genomic_DNA"/>
</dbReference>
<sequence>MDEHHAPWHDEVRYLSADVMCTSRDLPLMLQQDQGNFVMPDSIPVSELKLCKGPTPPRPALAEGLSAWRADQPSADETTSA</sequence>
<evidence type="ECO:0000256" key="1">
    <source>
        <dbReference type="SAM" id="MobiDB-lite"/>
    </source>
</evidence>
<gene>
    <name evidence="2" type="ORF">NCTC9381_03145</name>
</gene>